<feature type="transmembrane region" description="Helical" evidence="1">
    <location>
        <begin position="188"/>
        <end position="205"/>
    </location>
</feature>
<proteinExistence type="predicted"/>
<organism evidence="3 4">
    <name type="scientific">Micrococcus flavus</name>
    <dbReference type="NCBI Taxonomy" id="384602"/>
    <lineage>
        <taxon>Bacteria</taxon>
        <taxon>Bacillati</taxon>
        <taxon>Actinomycetota</taxon>
        <taxon>Actinomycetes</taxon>
        <taxon>Micrococcales</taxon>
        <taxon>Micrococcaceae</taxon>
        <taxon>Micrococcus</taxon>
    </lineage>
</organism>
<gene>
    <name evidence="3" type="ORF">BJ976_001481</name>
</gene>
<feature type="transmembrane region" description="Helical" evidence="1">
    <location>
        <begin position="353"/>
        <end position="371"/>
    </location>
</feature>
<reference evidence="3 4" key="1">
    <citation type="submission" date="2020-08" db="EMBL/GenBank/DDBJ databases">
        <title>Sequencing the genomes of 1000 actinobacteria strains.</title>
        <authorList>
            <person name="Klenk H.-P."/>
        </authorList>
    </citation>
    <scope>NUCLEOTIDE SEQUENCE [LARGE SCALE GENOMIC DNA]</scope>
    <source>
        <strain evidence="3 4">DSM 19079</strain>
    </source>
</reference>
<evidence type="ECO:0000256" key="1">
    <source>
        <dbReference type="SAM" id="Phobius"/>
    </source>
</evidence>
<keyword evidence="1" id="KW-0472">Membrane</keyword>
<feature type="transmembrane region" description="Helical" evidence="1">
    <location>
        <begin position="330"/>
        <end position="347"/>
    </location>
</feature>
<feature type="transmembrane region" description="Helical" evidence="1">
    <location>
        <begin position="217"/>
        <end position="237"/>
    </location>
</feature>
<dbReference type="AlphaFoldDB" id="A0A4Y8X4Y6"/>
<keyword evidence="1" id="KW-0812">Transmembrane</keyword>
<evidence type="ECO:0000313" key="3">
    <source>
        <dbReference type="EMBL" id="MBB4883130.1"/>
    </source>
</evidence>
<dbReference type="OrthoDB" id="4966979at2"/>
<feature type="transmembrane region" description="Helical" evidence="1">
    <location>
        <begin position="86"/>
        <end position="116"/>
    </location>
</feature>
<sequence>MPVLPHRLTGVDAARGVALLGLAAVHVTDPATAAGHPDPLHLVFSGGAAALFVTLAGVGLALAAGGPEPVPAAAAAVLRRRTLRRAGVLFVLGLACGALGTPVAVILCHYALLFLLALPLLRLRGGALAALAGAWLVLGPVLVFGLRAAGQAMLGREEFLQGARLWTSPAPTDLATPALLLTDLLVTGYYPVLSWGAFLVAGLAIGRLDLRAPRTAALLAVGGVGAGAAALGVGAAVRGADGVVARIAAATGAAPEELDTTLLTGEHRLAWLIPDPLWLALATPHGGSPLEAVRALGWAVAVLGLCLLLSRRRGRAPGAGVLPGVGRLSLTLYVGHLVLLGALMAAGVPFRGLAAAAVLWMLFLAAGWAAARTGADGPLESGMRSLVRRGEDARPGVAPGPH</sequence>
<name>A0A4Y8X4Y6_9MICC</name>
<dbReference type="Proteomes" id="UP000560081">
    <property type="component" value="Unassembled WGS sequence"/>
</dbReference>
<evidence type="ECO:0000313" key="4">
    <source>
        <dbReference type="Proteomes" id="UP000560081"/>
    </source>
</evidence>
<comment type="caution">
    <text evidence="3">The sequence shown here is derived from an EMBL/GenBank/DDBJ whole genome shotgun (WGS) entry which is preliminary data.</text>
</comment>
<dbReference type="Pfam" id="PF07786">
    <property type="entry name" value="HGSNAT_cat"/>
    <property type="match status" value="1"/>
</dbReference>
<keyword evidence="1" id="KW-1133">Transmembrane helix</keyword>
<dbReference type="InterPro" id="IPR012429">
    <property type="entry name" value="HGSNAT_cat"/>
</dbReference>
<accession>A0A4Y8X4Y6</accession>
<feature type="transmembrane region" description="Helical" evidence="1">
    <location>
        <begin position="43"/>
        <end position="65"/>
    </location>
</feature>
<keyword evidence="4" id="KW-1185">Reference proteome</keyword>
<dbReference type="RefSeq" id="WP_135028387.1">
    <property type="nucleotide sequence ID" value="NZ_BMLA01000001.1"/>
</dbReference>
<protein>
    <submittedName>
        <fullName evidence="3">Putative membrane protein YeiB</fullName>
    </submittedName>
</protein>
<feature type="transmembrane region" description="Helical" evidence="1">
    <location>
        <begin position="128"/>
        <end position="150"/>
    </location>
</feature>
<dbReference type="EMBL" id="JACHMC010000001">
    <property type="protein sequence ID" value="MBB4883130.1"/>
    <property type="molecule type" value="Genomic_DNA"/>
</dbReference>
<evidence type="ECO:0000259" key="2">
    <source>
        <dbReference type="Pfam" id="PF07786"/>
    </source>
</evidence>
<feature type="domain" description="Heparan-alpha-glucosaminide N-acetyltransferase catalytic" evidence="2">
    <location>
        <begin position="7"/>
        <end position="212"/>
    </location>
</feature>